<comment type="similarity">
    <text evidence="5 6">Belongs to the XseA family.</text>
</comment>
<name>A0A1L8QS09_9ENTE</name>
<reference evidence="9 10" key="1">
    <citation type="submission" date="2014-12" db="EMBL/GenBank/DDBJ databases">
        <title>Draft genome sequences of 29 type strains of Enterococci.</title>
        <authorList>
            <person name="Zhong Z."/>
            <person name="Sun Z."/>
            <person name="Liu W."/>
            <person name="Zhang W."/>
            <person name="Zhang H."/>
        </authorList>
    </citation>
    <scope>NUCLEOTIDE SEQUENCE [LARGE SCALE GENOMIC DNA]</scope>
    <source>
        <strain evidence="9 10">DSM 17690</strain>
    </source>
</reference>
<sequence length="446" mass="50743">MAQQYLTVTALTKYLKRKFEADPYLQRVFLTGEISNFRLRPGHQYFNLKDENAKISAVMFKGPFSKLQFQPEEGMKVLVVGRLSLFESSGGYQIYVEHMEPDGIGALYQAYEQLKKKLSAEGLFTGEKKGLPKYPKRIAVLTSPSGAVIRDIMTTIERRYPIAQIVLYPTIVQGNQAADDIVRNIRRVEESGDFDTMIIGRGGGSIEDLWPYNEERVVRAIFAAHTPVISSVGHETDTTLADLVADVRAATPTAAAELAVPVLNEEVLRIQERKARIQQAIFHLIQGKWQQHQRIIRSYLFEQPERLYEGQAQKLDQLTQRLSQSLQNQLYEKEKISNQLHHRLKQMSPLHQVREENMHVKHLDQRLNQQMVRLLNQKQTDFAQQVQALNLLSPLNIMGRGYSYTVNEAGKLIASVKTLAVGEQVTVHYQDGTARMKVIDVGGENE</sequence>
<dbReference type="InterPro" id="IPR020579">
    <property type="entry name" value="Exonuc_VII_lsu_C"/>
</dbReference>
<keyword evidence="10" id="KW-1185">Reference proteome</keyword>
<feature type="domain" description="OB-fold nucleic acid binding" evidence="8">
    <location>
        <begin position="6"/>
        <end position="100"/>
    </location>
</feature>
<comment type="subcellular location">
    <subcellularLocation>
        <location evidence="5 6">Cytoplasm</location>
    </subcellularLocation>
</comment>
<keyword evidence="3 5" id="KW-0378">Hydrolase</keyword>
<evidence type="ECO:0000256" key="1">
    <source>
        <dbReference type="ARBA" id="ARBA00022490"/>
    </source>
</evidence>
<dbReference type="Proteomes" id="UP000182149">
    <property type="component" value="Unassembled WGS sequence"/>
</dbReference>
<dbReference type="Pfam" id="PF13742">
    <property type="entry name" value="tRNA_anti_2"/>
    <property type="match status" value="1"/>
</dbReference>
<evidence type="ECO:0000256" key="2">
    <source>
        <dbReference type="ARBA" id="ARBA00022722"/>
    </source>
</evidence>
<dbReference type="NCBIfam" id="TIGR00237">
    <property type="entry name" value="xseA"/>
    <property type="match status" value="1"/>
</dbReference>
<dbReference type="OrthoDB" id="9802795at2"/>
<dbReference type="HAMAP" id="MF_00378">
    <property type="entry name" value="Exonuc_7_L"/>
    <property type="match status" value="1"/>
</dbReference>
<dbReference type="GO" id="GO:0009318">
    <property type="term" value="C:exodeoxyribonuclease VII complex"/>
    <property type="evidence" value="ECO:0007669"/>
    <property type="project" value="UniProtKB-UniRule"/>
</dbReference>
<keyword evidence="4 5" id="KW-0269">Exonuclease</keyword>
<evidence type="ECO:0000256" key="6">
    <source>
        <dbReference type="RuleBase" id="RU004355"/>
    </source>
</evidence>
<evidence type="ECO:0000313" key="9">
    <source>
        <dbReference type="EMBL" id="OJG10267.1"/>
    </source>
</evidence>
<organism evidence="9 10">
    <name type="scientific">Enterococcus aquimarinus</name>
    <dbReference type="NCBI Taxonomy" id="328396"/>
    <lineage>
        <taxon>Bacteria</taxon>
        <taxon>Bacillati</taxon>
        <taxon>Bacillota</taxon>
        <taxon>Bacilli</taxon>
        <taxon>Lactobacillales</taxon>
        <taxon>Enterococcaceae</taxon>
        <taxon>Enterococcus</taxon>
    </lineage>
</organism>
<dbReference type="InterPro" id="IPR025824">
    <property type="entry name" value="OB-fold_nuc-bd_dom"/>
</dbReference>
<evidence type="ECO:0000259" key="7">
    <source>
        <dbReference type="Pfam" id="PF02601"/>
    </source>
</evidence>
<dbReference type="AlphaFoldDB" id="A0A1L8QS09"/>
<dbReference type="GO" id="GO:0003676">
    <property type="term" value="F:nucleic acid binding"/>
    <property type="evidence" value="ECO:0007669"/>
    <property type="project" value="InterPro"/>
</dbReference>
<dbReference type="Pfam" id="PF02601">
    <property type="entry name" value="Exonuc_VII_L"/>
    <property type="match status" value="1"/>
</dbReference>
<dbReference type="InterPro" id="IPR003753">
    <property type="entry name" value="Exonuc_VII_L"/>
</dbReference>
<dbReference type="RefSeq" id="WP_071874985.1">
    <property type="nucleotide sequence ID" value="NZ_JBHSHF010000015.1"/>
</dbReference>
<evidence type="ECO:0000313" key="10">
    <source>
        <dbReference type="Proteomes" id="UP000182149"/>
    </source>
</evidence>
<dbReference type="EMBL" id="JXKD01000009">
    <property type="protein sequence ID" value="OJG10267.1"/>
    <property type="molecule type" value="Genomic_DNA"/>
</dbReference>
<keyword evidence="2 5" id="KW-0540">Nuclease</keyword>
<dbReference type="PANTHER" id="PTHR30008">
    <property type="entry name" value="EXODEOXYRIBONUCLEASE 7 LARGE SUBUNIT"/>
    <property type="match status" value="1"/>
</dbReference>
<feature type="domain" description="Exonuclease VII large subunit C-terminal" evidence="7">
    <location>
        <begin position="127"/>
        <end position="436"/>
    </location>
</feature>
<proteinExistence type="inferred from homology"/>
<accession>A0A1L8QS09</accession>
<dbReference type="GO" id="GO:0006308">
    <property type="term" value="P:DNA catabolic process"/>
    <property type="evidence" value="ECO:0007669"/>
    <property type="project" value="UniProtKB-UniRule"/>
</dbReference>
<dbReference type="CDD" id="cd04489">
    <property type="entry name" value="ExoVII_LU_OBF"/>
    <property type="match status" value="1"/>
</dbReference>
<dbReference type="STRING" id="328396.RU93_GL002292"/>
<comment type="caution">
    <text evidence="9">The sequence shown here is derived from an EMBL/GenBank/DDBJ whole genome shotgun (WGS) entry which is preliminary data.</text>
</comment>
<dbReference type="EC" id="3.1.11.6" evidence="5"/>
<dbReference type="GO" id="GO:0008855">
    <property type="term" value="F:exodeoxyribonuclease VII activity"/>
    <property type="evidence" value="ECO:0007669"/>
    <property type="project" value="UniProtKB-UniRule"/>
</dbReference>
<comment type="subunit">
    <text evidence="5">Heterooligomer composed of large and small subunits.</text>
</comment>
<comment type="catalytic activity">
    <reaction evidence="5 6">
        <text>Exonucleolytic cleavage in either 5'- to 3'- or 3'- to 5'-direction to yield nucleoside 5'-phosphates.</text>
        <dbReference type="EC" id="3.1.11.6"/>
    </reaction>
</comment>
<comment type="function">
    <text evidence="5">Bidirectionally degrades single-stranded DNA into large acid-insoluble oligonucleotides, which are then degraded further into small acid-soluble oligonucleotides.</text>
</comment>
<dbReference type="GO" id="GO:0005737">
    <property type="term" value="C:cytoplasm"/>
    <property type="evidence" value="ECO:0007669"/>
    <property type="project" value="UniProtKB-SubCell"/>
</dbReference>
<gene>
    <name evidence="5" type="primary">xseA</name>
    <name evidence="9" type="ORF">RU93_GL002292</name>
</gene>
<evidence type="ECO:0000259" key="8">
    <source>
        <dbReference type="Pfam" id="PF13742"/>
    </source>
</evidence>
<protein>
    <recommendedName>
        <fullName evidence="5">Exodeoxyribonuclease 7 large subunit</fullName>
        <ecNumber evidence="5">3.1.11.6</ecNumber>
    </recommendedName>
    <alternativeName>
        <fullName evidence="5">Exodeoxyribonuclease VII large subunit</fullName>
        <shortName evidence="5">Exonuclease VII large subunit</shortName>
    </alternativeName>
</protein>
<evidence type="ECO:0000256" key="3">
    <source>
        <dbReference type="ARBA" id="ARBA00022801"/>
    </source>
</evidence>
<evidence type="ECO:0000256" key="4">
    <source>
        <dbReference type="ARBA" id="ARBA00022839"/>
    </source>
</evidence>
<keyword evidence="1 5" id="KW-0963">Cytoplasm</keyword>
<evidence type="ECO:0000256" key="5">
    <source>
        <dbReference type="HAMAP-Rule" id="MF_00378"/>
    </source>
</evidence>
<dbReference type="PANTHER" id="PTHR30008:SF0">
    <property type="entry name" value="EXODEOXYRIBONUCLEASE 7 LARGE SUBUNIT"/>
    <property type="match status" value="1"/>
</dbReference>